<accession>A0ABN9T5M2</accession>
<gene>
    <name evidence="1" type="ORF">PCOR1329_LOCUS35808</name>
</gene>
<name>A0ABN9T5M2_9DINO</name>
<organism evidence="1 2">
    <name type="scientific">Prorocentrum cordatum</name>
    <dbReference type="NCBI Taxonomy" id="2364126"/>
    <lineage>
        <taxon>Eukaryota</taxon>
        <taxon>Sar</taxon>
        <taxon>Alveolata</taxon>
        <taxon>Dinophyceae</taxon>
        <taxon>Prorocentrales</taxon>
        <taxon>Prorocentraceae</taxon>
        <taxon>Prorocentrum</taxon>
    </lineage>
</organism>
<comment type="caution">
    <text evidence="1">The sequence shown here is derived from an EMBL/GenBank/DDBJ whole genome shotgun (WGS) entry which is preliminary data.</text>
</comment>
<evidence type="ECO:0000313" key="1">
    <source>
        <dbReference type="EMBL" id="CAK0840345.1"/>
    </source>
</evidence>
<keyword evidence="2" id="KW-1185">Reference proteome</keyword>
<evidence type="ECO:0000313" key="2">
    <source>
        <dbReference type="Proteomes" id="UP001189429"/>
    </source>
</evidence>
<protein>
    <submittedName>
        <fullName evidence="1">Uncharacterized protein</fullName>
    </submittedName>
</protein>
<sequence length="359" mass="40370">MMVSDSYGLFDTHGSCGLVRETPWCSRRSRPAPAAFAVGPQPQRQPRAFPETRVACRARMLTLAQRPQPPSPGGCSADSGEKAFKDLLGLREALQFEDIKRIHGREIAQPLRESMSEHGITVLNGWAFRLARRCRSDPLLDRTTSYLLDSLRVVQHDSDGVFGADDMLRICGCRALANDAETYEHVMDLLTLDTFDEYELYRRVKGQPWRTGISCRAYTWLLRFCKDGMPRDVRWGAISWLRDVVVPQLRCGAIDKLYRIASGESNGERRNELVDSEFLNMFRAPNVVRTLILRDMSVATSSDSRGKIFDLAHCWIVLDGAKGGLSMLYPDLPKAEAIRRAHEQLKTHTNPCLPDGGSA</sequence>
<reference evidence="1" key="1">
    <citation type="submission" date="2023-10" db="EMBL/GenBank/DDBJ databases">
        <authorList>
            <person name="Chen Y."/>
            <person name="Shah S."/>
            <person name="Dougan E. K."/>
            <person name="Thang M."/>
            <person name="Chan C."/>
        </authorList>
    </citation>
    <scope>NUCLEOTIDE SEQUENCE [LARGE SCALE GENOMIC DNA]</scope>
</reference>
<dbReference type="Proteomes" id="UP001189429">
    <property type="component" value="Unassembled WGS sequence"/>
</dbReference>
<proteinExistence type="predicted"/>
<dbReference type="EMBL" id="CAUYUJ010014371">
    <property type="protein sequence ID" value="CAK0840345.1"/>
    <property type="molecule type" value="Genomic_DNA"/>
</dbReference>